<dbReference type="EC" id="2.9.1.1" evidence="8"/>
<proteinExistence type="inferred from homology"/>
<comment type="cofactor">
    <cofactor evidence="1 8">
        <name>pyridoxal 5'-phosphate</name>
        <dbReference type="ChEBI" id="CHEBI:597326"/>
    </cofactor>
</comment>
<dbReference type="RefSeq" id="WP_306975022.1">
    <property type="nucleotide sequence ID" value="NZ_JAUSTQ010000003.1"/>
</dbReference>
<keyword evidence="5 8" id="KW-0648">Protein biosynthesis</keyword>
<keyword evidence="10" id="KW-1185">Reference proteome</keyword>
<keyword evidence="3 8" id="KW-0808">Transferase</keyword>
<evidence type="ECO:0000256" key="8">
    <source>
        <dbReference type="HAMAP-Rule" id="MF_00423"/>
    </source>
</evidence>
<protein>
    <recommendedName>
        <fullName evidence="8">L-seryl-tRNA(Sec) selenium transferase</fullName>
        <ecNumber evidence="8">2.9.1.1</ecNumber>
    </recommendedName>
    <alternativeName>
        <fullName evidence="8">Selenocysteine synthase</fullName>
        <shortName evidence="8">Sec synthase</shortName>
    </alternativeName>
    <alternativeName>
        <fullName evidence="8">Selenocysteinyl-tRNA(Sec) synthase</fullName>
    </alternativeName>
</protein>
<gene>
    <name evidence="8" type="primary">selA</name>
    <name evidence="9" type="ORF">J2S77_000889</name>
</gene>
<evidence type="ECO:0000256" key="1">
    <source>
        <dbReference type="ARBA" id="ARBA00001933"/>
    </source>
</evidence>
<dbReference type="Gene3D" id="3.40.640.10">
    <property type="entry name" value="Type I PLP-dependent aspartate aminotransferase-like (Major domain)"/>
    <property type="match status" value="1"/>
</dbReference>
<evidence type="ECO:0000256" key="7">
    <source>
        <dbReference type="ARBA" id="ARBA00044507"/>
    </source>
</evidence>
<accession>A0ABT9VDK6</accession>
<keyword evidence="4 8" id="KW-0663">Pyridoxal phosphate</keyword>
<dbReference type="InterPro" id="IPR004534">
    <property type="entry name" value="SelA_trans"/>
</dbReference>
<keyword evidence="2 8" id="KW-0963">Cytoplasm</keyword>
<evidence type="ECO:0000313" key="10">
    <source>
        <dbReference type="Proteomes" id="UP001224359"/>
    </source>
</evidence>
<dbReference type="InterPro" id="IPR015424">
    <property type="entry name" value="PyrdxlP-dep_Trfase"/>
</dbReference>
<evidence type="ECO:0000256" key="5">
    <source>
        <dbReference type="ARBA" id="ARBA00022917"/>
    </source>
</evidence>
<evidence type="ECO:0000256" key="3">
    <source>
        <dbReference type="ARBA" id="ARBA00022679"/>
    </source>
</evidence>
<evidence type="ECO:0000313" key="9">
    <source>
        <dbReference type="EMBL" id="MDQ0158925.1"/>
    </source>
</evidence>
<dbReference type="NCBIfam" id="TIGR00474">
    <property type="entry name" value="selA"/>
    <property type="match status" value="1"/>
</dbReference>
<dbReference type="InterPro" id="IPR015421">
    <property type="entry name" value="PyrdxlP-dep_Trfase_major"/>
</dbReference>
<comment type="pathway">
    <text evidence="8">Aminoacyl-tRNA biosynthesis; selenocysteinyl-tRNA(Sec) biosynthesis; selenocysteinyl-tRNA(Sec) from L-seryl-tRNA(Sec) (bacterial route): step 1/1.</text>
</comment>
<keyword evidence="6 8" id="KW-0711">Selenium</keyword>
<comment type="caution">
    <text evidence="9">The sequence shown here is derived from an EMBL/GenBank/DDBJ whole genome shotgun (WGS) entry which is preliminary data.</text>
</comment>
<reference evidence="9 10" key="1">
    <citation type="submission" date="2023-07" db="EMBL/GenBank/DDBJ databases">
        <title>Genomic Encyclopedia of Type Strains, Phase IV (KMG-IV): sequencing the most valuable type-strain genomes for metagenomic binning, comparative biology and taxonomic classification.</title>
        <authorList>
            <person name="Goeker M."/>
        </authorList>
    </citation>
    <scope>NUCLEOTIDE SEQUENCE [LARGE SCALE GENOMIC DNA]</scope>
    <source>
        <strain evidence="9 10">DSM 16460</strain>
    </source>
</reference>
<comment type="catalytic activity">
    <reaction evidence="8">
        <text>L-seryl-tRNA(Sec) + selenophosphate + H(+) = L-selenocysteinyl-tRNA(Sec) + phosphate</text>
        <dbReference type="Rhea" id="RHEA:22728"/>
        <dbReference type="Rhea" id="RHEA-COMP:9742"/>
        <dbReference type="Rhea" id="RHEA-COMP:9743"/>
        <dbReference type="ChEBI" id="CHEBI:15378"/>
        <dbReference type="ChEBI" id="CHEBI:16144"/>
        <dbReference type="ChEBI" id="CHEBI:43474"/>
        <dbReference type="ChEBI" id="CHEBI:78533"/>
        <dbReference type="ChEBI" id="CHEBI:78573"/>
        <dbReference type="EC" id="2.9.1.1"/>
    </reaction>
</comment>
<dbReference type="EMBL" id="JAUSTQ010000003">
    <property type="protein sequence ID" value="MDQ0158925.1"/>
    <property type="molecule type" value="Genomic_DNA"/>
</dbReference>
<name>A0ABT9VDK6_9BACI</name>
<dbReference type="InterPro" id="IPR018319">
    <property type="entry name" value="SelA-like"/>
</dbReference>
<evidence type="ECO:0000256" key="6">
    <source>
        <dbReference type="ARBA" id="ARBA00023266"/>
    </source>
</evidence>
<evidence type="ECO:0000256" key="2">
    <source>
        <dbReference type="ARBA" id="ARBA00022490"/>
    </source>
</evidence>
<dbReference type="Pfam" id="PF03841">
    <property type="entry name" value="SelA"/>
    <property type="match status" value="1"/>
</dbReference>
<dbReference type="GO" id="GO:0004125">
    <property type="term" value="F:L-seryl-tRNA(Sec) selenium transferase activity"/>
    <property type="evidence" value="ECO:0007669"/>
    <property type="project" value="UniProtKB-EC"/>
</dbReference>
<sequence length="465" mass="51471">MTLLRSIPAIDQLLNDDQSQTMINQEGVPFDSLKSVFQEVTSDIRSTILNNQAPSSWNEGNLYEVTLSYAFKLLEARQRKALQSVINATGTIIHTNLGRSRLADTAANRVTEVAKSYSTLEYDLTTGRRGSRHDLVEERIKTLIGAEAAIVVNNNAAAVFLVLSALAQGEEVIVSRGELVEIGGSFRVSEIMEESGAILHEVGTTNKTHLSDYQKAICEETKMIMKVHQSNFYMEGFTASVNRQELKPLTTQHGVVLYEDLGSGLLYNLSENGISDEPTVQEVIAYGVDLVSFSVDKLLGGPQAGIIAGKKDYIEQIRSHSLNRVLRVDKMTYAALDETLRLFEAGSYEEIPTLEAVLKKDEQIKQSVQSFINRLPVLENINVSIEQTTAQVGGGTLPEVTLPSHSLVMTFDEAKAEHVTELLRLNQPAIIARVENEKVYFDFRTIDSNEHDSIILAISKIDQLI</sequence>
<comment type="subcellular location">
    <subcellularLocation>
        <location evidence="8">Cytoplasm</location>
    </subcellularLocation>
</comment>
<comment type="function">
    <text evidence="8">Converts seryl-tRNA(Sec) to selenocysteinyl-tRNA(Sec) required for selenoprotein biosynthesis.</text>
</comment>
<feature type="modified residue" description="N6-(pyridoxal phosphate)lysine" evidence="8">
    <location>
        <position position="297"/>
    </location>
</feature>
<dbReference type="HAMAP" id="MF_00423">
    <property type="entry name" value="SelA"/>
    <property type="match status" value="1"/>
</dbReference>
<dbReference type="PANTHER" id="PTHR32328">
    <property type="entry name" value="L-SERYL-TRNA(SEC) SELENIUM TRANSFERASE"/>
    <property type="match status" value="1"/>
</dbReference>
<dbReference type="Proteomes" id="UP001224359">
    <property type="component" value="Unassembled WGS sequence"/>
</dbReference>
<dbReference type="SUPFAM" id="SSF53383">
    <property type="entry name" value="PLP-dependent transferases"/>
    <property type="match status" value="1"/>
</dbReference>
<evidence type="ECO:0000256" key="4">
    <source>
        <dbReference type="ARBA" id="ARBA00022898"/>
    </source>
</evidence>
<organism evidence="9 10">
    <name type="scientific">Alkalibacillus salilacus</name>
    <dbReference type="NCBI Taxonomy" id="284582"/>
    <lineage>
        <taxon>Bacteria</taxon>
        <taxon>Bacillati</taxon>
        <taxon>Bacillota</taxon>
        <taxon>Bacilli</taxon>
        <taxon>Bacillales</taxon>
        <taxon>Bacillaceae</taxon>
        <taxon>Alkalibacillus</taxon>
    </lineage>
</organism>
<dbReference type="Gene3D" id="3.90.1150.180">
    <property type="match status" value="1"/>
</dbReference>
<dbReference type="PANTHER" id="PTHR32328:SF0">
    <property type="entry name" value="L-SERYL-TRNA(SEC) SELENIUM TRANSFERASE"/>
    <property type="match status" value="1"/>
</dbReference>
<comment type="similarity">
    <text evidence="7 8">Belongs to the SelA family.</text>
</comment>